<organism evidence="2 3">
    <name type="scientific">Dissostichus mawsoni</name>
    <name type="common">Antarctic cod</name>
    <dbReference type="NCBI Taxonomy" id="36200"/>
    <lineage>
        <taxon>Eukaryota</taxon>
        <taxon>Metazoa</taxon>
        <taxon>Chordata</taxon>
        <taxon>Craniata</taxon>
        <taxon>Vertebrata</taxon>
        <taxon>Euteleostomi</taxon>
        <taxon>Actinopterygii</taxon>
        <taxon>Neopterygii</taxon>
        <taxon>Teleostei</taxon>
        <taxon>Neoteleostei</taxon>
        <taxon>Acanthomorphata</taxon>
        <taxon>Eupercaria</taxon>
        <taxon>Perciformes</taxon>
        <taxon>Notothenioidei</taxon>
        <taxon>Nototheniidae</taxon>
        <taxon>Dissostichus</taxon>
    </lineage>
</organism>
<feature type="region of interest" description="Disordered" evidence="1">
    <location>
        <begin position="51"/>
        <end position="401"/>
    </location>
</feature>
<feature type="compositionally biased region" description="Polar residues" evidence="1">
    <location>
        <begin position="272"/>
        <end position="287"/>
    </location>
</feature>
<evidence type="ECO:0000313" key="3">
    <source>
        <dbReference type="Proteomes" id="UP000518266"/>
    </source>
</evidence>
<feature type="compositionally biased region" description="Low complexity" evidence="1">
    <location>
        <begin position="361"/>
        <end position="379"/>
    </location>
</feature>
<dbReference type="AlphaFoldDB" id="A0A7J5ZI64"/>
<feature type="compositionally biased region" description="Polar residues" evidence="1">
    <location>
        <begin position="246"/>
        <end position="260"/>
    </location>
</feature>
<accession>A0A7J5ZI64</accession>
<feature type="compositionally biased region" description="Low complexity" evidence="1">
    <location>
        <begin position="387"/>
        <end position="401"/>
    </location>
</feature>
<dbReference type="OrthoDB" id="8939234at2759"/>
<feature type="compositionally biased region" description="Low complexity" evidence="1">
    <location>
        <begin position="142"/>
        <end position="160"/>
    </location>
</feature>
<feature type="compositionally biased region" description="Basic residues" evidence="1">
    <location>
        <begin position="161"/>
        <end position="172"/>
    </location>
</feature>
<evidence type="ECO:0000313" key="2">
    <source>
        <dbReference type="EMBL" id="KAF3860709.1"/>
    </source>
</evidence>
<keyword evidence="3" id="KW-1185">Reference proteome</keyword>
<dbReference type="EMBL" id="JAAKFY010000002">
    <property type="protein sequence ID" value="KAF3860709.1"/>
    <property type="molecule type" value="Genomic_DNA"/>
</dbReference>
<feature type="compositionally biased region" description="Polar residues" evidence="1">
    <location>
        <begin position="70"/>
        <end position="95"/>
    </location>
</feature>
<gene>
    <name evidence="2" type="ORF">F7725_000964</name>
</gene>
<reference evidence="2 3" key="1">
    <citation type="submission" date="2020-03" db="EMBL/GenBank/DDBJ databases">
        <title>Dissostichus mawsoni Genome sequencing and assembly.</title>
        <authorList>
            <person name="Park H."/>
        </authorList>
    </citation>
    <scope>NUCLEOTIDE SEQUENCE [LARGE SCALE GENOMIC DNA]</scope>
    <source>
        <strain evidence="2">DM0001</strain>
        <tissue evidence="2">Muscle</tissue>
    </source>
</reference>
<feature type="compositionally biased region" description="Polar residues" evidence="1">
    <location>
        <begin position="349"/>
        <end position="360"/>
    </location>
</feature>
<sequence length="448" mass="47821">MNVNGVTTVHGSGAPGSHPPTAPYPHMSNHHQSSMGYDYLWAGHPQYGPAMGASPGHGMPQKQPAPGMGQPQSQHHFQGHGQYQLNGGIESSHQPSGAGPPNIPLPGSQYWNRSNPGPQQISYNSQSMYGTYQSPAHPGITPSQHHQQQPPSHPTSQQHLQSHRNPHHHHQQHQQPQHYGLMPNGMPFYQHPPQHPSSQQSQPQGQAQMIPPAAQNFTPPRDSPQHHSLGRGGSGSGSASPLHMGMSSSPLASPSTVQESESPKSHSREQSPHASNVGKSTVMQGNTREPAKEVDTSYNGMERSPVAQRPKGEAHVGPDVRQPSDQQPAARRREMASPVRETAADTPPYSVSSQLSESTKASTSPRVPAAPAASESPASSPEPPIVSSPKVSSAPSSAAPPQTFFTSSFEAMPQALLFCSDRDIPCWFQAIVSGFFPLLPAGITSKMV</sequence>
<feature type="compositionally biased region" description="Polar residues" evidence="1">
    <location>
        <begin position="1"/>
        <end position="10"/>
    </location>
</feature>
<name>A0A7J5ZI64_DISMA</name>
<proteinExistence type="predicted"/>
<protein>
    <submittedName>
        <fullName evidence="2">Uncharacterized protein</fullName>
    </submittedName>
</protein>
<evidence type="ECO:0000256" key="1">
    <source>
        <dbReference type="SAM" id="MobiDB-lite"/>
    </source>
</evidence>
<feature type="compositionally biased region" description="Basic and acidic residues" evidence="1">
    <location>
        <begin position="261"/>
        <end position="271"/>
    </location>
</feature>
<feature type="compositionally biased region" description="Polar residues" evidence="1">
    <location>
        <begin position="109"/>
        <end position="134"/>
    </location>
</feature>
<dbReference type="Proteomes" id="UP000518266">
    <property type="component" value="Unassembled WGS sequence"/>
</dbReference>
<feature type="region of interest" description="Disordered" evidence="1">
    <location>
        <begin position="1"/>
        <end position="29"/>
    </location>
</feature>
<comment type="caution">
    <text evidence="2">The sequence shown here is derived from an EMBL/GenBank/DDBJ whole genome shotgun (WGS) entry which is preliminary data.</text>
</comment>